<evidence type="ECO:0000256" key="1">
    <source>
        <dbReference type="SAM" id="Phobius"/>
    </source>
</evidence>
<accession>A0A846Y0W0</accession>
<dbReference type="Pfam" id="PF10823">
    <property type="entry name" value="DUF2568"/>
    <property type="match status" value="1"/>
</dbReference>
<keyword evidence="1" id="KW-1133">Transmembrane helix</keyword>
<feature type="transmembrane region" description="Helical" evidence="1">
    <location>
        <begin position="7"/>
        <end position="27"/>
    </location>
</feature>
<evidence type="ECO:0000313" key="3">
    <source>
        <dbReference type="Proteomes" id="UP000565711"/>
    </source>
</evidence>
<keyword evidence="1" id="KW-0472">Membrane</keyword>
<dbReference type="EMBL" id="JAAXOP010000003">
    <property type="protein sequence ID" value="NKY50199.1"/>
    <property type="molecule type" value="Genomic_DNA"/>
</dbReference>
<reference evidence="2 3" key="1">
    <citation type="submission" date="2020-04" db="EMBL/GenBank/DDBJ databases">
        <title>MicrobeNet Type strains.</title>
        <authorList>
            <person name="Nicholson A.C."/>
        </authorList>
    </citation>
    <scope>NUCLEOTIDE SEQUENCE [LARGE SCALE GENOMIC DNA]</scope>
    <source>
        <strain evidence="2 3">JCM 12354</strain>
    </source>
</reference>
<keyword evidence="3" id="KW-1185">Reference proteome</keyword>
<feature type="transmembrane region" description="Helical" evidence="1">
    <location>
        <begin position="92"/>
        <end position="110"/>
    </location>
</feature>
<dbReference type="InterPro" id="IPR021214">
    <property type="entry name" value="DUF2568"/>
</dbReference>
<name>A0A846Y0W0_9NOCA</name>
<evidence type="ECO:0000313" key="2">
    <source>
        <dbReference type="EMBL" id="NKY50199.1"/>
    </source>
</evidence>
<feature type="transmembrane region" description="Helical" evidence="1">
    <location>
        <begin position="65"/>
        <end position="86"/>
    </location>
</feature>
<protein>
    <submittedName>
        <fullName evidence="2">YrdB family protein</fullName>
    </submittedName>
</protein>
<organism evidence="2 3">
    <name type="scientific">Nocardia vermiculata</name>
    <dbReference type="NCBI Taxonomy" id="257274"/>
    <lineage>
        <taxon>Bacteria</taxon>
        <taxon>Bacillati</taxon>
        <taxon>Actinomycetota</taxon>
        <taxon>Actinomycetes</taxon>
        <taxon>Mycobacteriales</taxon>
        <taxon>Nocardiaceae</taxon>
        <taxon>Nocardia</taxon>
    </lineage>
</organism>
<dbReference type="AlphaFoldDB" id="A0A846Y0W0"/>
<comment type="caution">
    <text evidence="2">The sequence shown here is derived from an EMBL/GenBank/DDBJ whole genome shotgun (WGS) entry which is preliminary data.</text>
</comment>
<dbReference type="RefSeq" id="WP_168436090.1">
    <property type="nucleotide sequence ID" value="NZ_JAAXOP010000003.1"/>
</dbReference>
<dbReference type="Proteomes" id="UP000565711">
    <property type="component" value="Unassembled WGS sequence"/>
</dbReference>
<feature type="transmembrane region" description="Helical" evidence="1">
    <location>
        <begin position="39"/>
        <end position="58"/>
    </location>
</feature>
<gene>
    <name evidence="2" type="ORF">HGA08_08265</name>
</gene>
<proteinExistence type="predicted"/>
<keyword evidence="1" id="KW-0812">Transmembrane</keyword>
<sequence>MRELWTWTNLTLLFVLELMAFTALGVWGWKFFDVTAVKAIAAVGVPLVAVVAWGLFAAPRATFDIPALALVTKVAVFGGAAVGLWAVGWRTAAVVFAVVLIANLLAIRVGQLQP</sequence>